<gene>
    <name evidence="1" type="ORF">SDC9_135823</name>
</gene>
<protein>
    <recommendedName>
        <fullName evidence="2">RloB domain-containing protein</fullName>
    </recommendedName>
</protein>
<evidence type="ECO:0000313" key="1">
    <source>
        <dbReference type="EMBL" id="MPM88719.1"/>
    </source>
</evidence>
<sequence>MDLKKTSVPQVFYFLKDYQYWIENNGTKCPWDVFITLLVDNTVRKYEKLKSRICEKTIKKSPRHSEERYKEIETISKELHDLLESEEKLIDKHHLDVRSVLPIVKEYMSKRYEPYDFEEIIPEDFEPPVSFGNNHYVMIVDRDQFTCGNDNIDLVVNNCKKMQYSLIVTNPNFEFWIALHFDAYNHDKMICNIKEMIDQQSKPTEDRTATGELGPLKYLLTLYPEYKKRTNFDFITKEMVNKAIERSKQYPSDMKKLKNKLTTSDLSSVGTNMGELFDLLNNVIVDDSPSPGNIPIYIERR</sequence>
<proteinExistence type="predicted"/>
<dbReference type="InterPro" id="IPR025591">
    <property type="entry name" value="RloB"/>
</dbReference>
<dbReference type="EMBL" id="VSSQ01036283">
    <property type="protein sequence ID" value="MPM88719.1"/>
    <property type="molecule type" value="Genomic_DNA"/>
</dbReference>
<comment type="caution">
    <text evidence="1">The sequence shown here is derived from an EMBL/GenBank/DDBJ whole genome shotgun (WGS) entry which is preliminary data.</text>
</comment>
<organism evidence="1">
    <name type="scientific">bioreactor metagenome</name>
    <dbReference type="NCBI Taxonomy" id="1076179"/>
    <lineage>
        <taxon>unclassified sequences</taxon>
        <taxon>metagenomes</taxon>
        <taxon>ecological metagenomes</taxon>
    </lineage>
</organism>
<accession>A0A645DHF0</accession>
<dbReference type="AlphaFoldDB" id="A0A645DHF0"/>
<dbReference type="Pfam" id="PF13707">
    <property type="entry name" value="RloB"/>
    <property type="match status" value="1"/>
</dbReference>
<name>A0A645DHF0_9ZZZZ</name>
<evidence type="ECO:0008006" key="2">
    <source>
        <dbReference type="Google" id="ProtNLM"/>
    </source>
</evidence>
<reference evidence="1" key="1">
    <citation type="submission" date="2019-08" db="EMBL/GenBank/DDBJ databases">
        <authorList>
            <person name="Kucharzyk K."/>
            <person name="Murdoch R.W."/>
            <person name="Higgins S."/>
            <person name="Loffler F."/>
        </authorList>
    </citation>
    <scope>NUCLEOTIDE SEQUENCE</scope>
</reference>